<name>T1A737_9ZZZZ</name>
<dbReference type="SMART" id="SM00028">
    <property type="entry name" value="TPR"/>
    <property type="match status" value="7"/>
</dbReference>
<reference evidence="3" key="1">
    <citation type="submission" date="2013-08" db="EMBL/GenBank/DDBJ databases">
        <authorList>
            <person name="Mendez C."/>
            <person name="Richter M."/>
            <person name="Ferrer M."/>
            <person name="Sanchez J."/>
        </authorList>
    </citation>
    <scope>NUCLEOTIDE SEQUENCE</scope>
</reference>
<dbReference type="InterPro" id="IPR051012">
    <property type="entry name" value="CellSynth/LPSAsmb/PSIAsmb"/>
</dbReference>
<dbReference type="Pfam" id="PF13174">
    <property type="entry name" value="TPR_6"/>
    <property type="match status" value="1"/>
</dbReference>
<organism evidence="3">
    <name type="scientific">mine drainage metagenome</name>
    <dbReference type="NCBI Taxonomy" id="410659"/>
    <lineage>
        <taxon>unclassified sequences</taxon>
        <taxon>metagenomes</taxon>
        <taxon>ecological metagenomes</taxon>
    </lineage>
</organism>
<feature type="non-terminal residue" evidence="3">
    <location>
        <position position="315"/>
    </location>
</feature>
<dbReference type="EMBL" id="AUZY01010925">
    <property type="protein sequence ID" value="EQD36704.1"/>
    <property type="molecule type" value="Genomic_DNA"/>
</dbReference>
<dbReference type="PROSITE" id="PS50005">
    <property type="entry name" value="TPR"/>
    <property type="match status" value="2"/>
</dbReference>
<proteinExistence type="predicted"/>
<sequence>AVAELGIARASRLVGDFDRAVRSYRAFLDRPENAARHDVLKELGHALTETGRYSAARDIYLRALGGGSEDPEVLWGAVEVLDHLNEDSRALQFLDVLLGKDPENPLYLRRQGQLLLRGGRRDEAMRALQRAVAGSPGDAHPFFEVGEALRVQGAYADAVDYFRRGLAVEPTSRHGRVALAETLALAGQYSEAVQITDPLLKEDPNNVAAWKVRADAWRALGRPSEVLYSLKAILLLEPDDPTTLLEKYRLHREAGETRDAYDLLTRLLGTTATEARDANLHLERGDLAAGLGLTDEANRSYERAAEIDPSLRARR</sequence>
<comment type="caution">
    <text evidence="3">The sequence shown here is derived from an EMBL/GenBank/DDBJ whole genome shotgun (WGS) entry which is preliminary data.</text>
</comment>
<dbReference type="AlphaFoldDB" id="T1A737"/>
<reference evidence="3" key="2">
    <citation type="journal article" date="2014" name="ISME J.">
        <title>Microbial stratification in low pH oxic and suboxic macroscopic growths along an acid mine drainage.</title>
        <authorList>
            <person name="Mendez-Garcia C."/>
            <person name="Mesa V."/>
            <person name="Sprenger R.R."/>
            <person name="Richter M."/>
            <person name="Diez M.S."/>
            <person name="Solano J."/>
            <person name="Bargiela R."/>
            <person name="Golyshina O.V."/>
            <person name="Manteca A."/>
            <person name="Ramos J.L."/>
            <person name="Gallego J.R."/>
            <person name="Llorente I."/>
            <person name="Martins Dos Santos V.A."/>
            <person name="Jensen O.N."/>
            <person name="Pelaez A.I."/>
            <person name="Sanchez J."/>
            <person name="Ferrer M."/>
        </authorList>
    </citation>
    <scope>NUCLEOTIDE SEQUENCE</scope>
</reference>
<evidence type="ECO:0000256" key="1">
    <source>
        <dbReference type="ARBA" id="ARBA00022737"/>
    </source>
</evidence>
<protein>
    <submittedName>
        <fullName evidence="3">Tetratricopeptide repeat protein</fullName>
    </submittedName>
</protein>
<evidence type="ECO:0000256" key="2">
    <source>
        <dbReference type="ARBA" id="ARBA00022803"/>
    </source>
</evidence>
<dbReference type="PANTHER" id="PTHR45586:SF1">
    <property type="entry name" value="LIPOPOLYSACCHARIDE ASSEMBLY PROTEIN B"/>
    <property type="match status" value="1"/>
</dbReference>
<feature type="non-terminal residue" evidence="3">
    <location>
        <position position="1"/>
    </location>
</feature>
<dbReference type="InterPro" id="IPR011990">
    <property type="entry name" value="TPR-like_helical_dom_sf"/>
</dbReference>
<dbReference type="Gene3D" id="1.25.40.10">
    <property type="entry name" value="Tetratricopeptide repeat domain"/>
    <property type="match status" value="1"/>
</dbReference>
<evidence type="ECO:0000313" key="3">
    <source>
        <dbReference type="EMBL" id="EQD36704.1"/>
    </source>
</evidence>
<keyword evidence="2" id="KW-0802">TPR repeat</keyword>
<keyword evidence="1" id="KW-0677">Repeat</keyword>
<accession>T1A737</accession>
<dbReference type="Pfam" id="PF13181">
    <property type="entry name" value="TPR_8"/>
    <property type="match status" value="1"/>
</dbReference>
<dbReference type="Pfam" id="PF14559">
    <property type="entry name" value="TPR_19"/>
    <property type="match status" value="1"/>
</dbReference>
<dbReference type="SUPFAM" id="SSF48452">
    <property type="entry name" value="TPR-like"/>
    <property type="match status" value="2"/>
</dbReference>
<gene>
    <name evidence="3" type="ORF">B1B_16422</name>
</gene>
<dbReference type="InterPro" id="IPR019734">
    <property type="entry name" value="TPR_rpt"/>
</dbReference>
<dbReference type="PANTHER" id="PTHR45586">
    <property type="entry name" value="TPR REPEAT-CONTAINING PROTEIN PA4667"/>
    <property type="match status" value="1"/>
</dbReference>
<dbReference type="Pfam" id="PF13432">
    <property type="entry name" value="TPR_16"/>
    <property type="match status" value="1"/>
</dbReference>